<reference evidence="1" key="1">
    <citation type="submission" date="2023-04" db="EMBL/GenBank/DDBJ databases">
        <authorList>
            <person name="Vijverberg K."/>
            <person name="Xiong W."/>
            <person name="Schranz E."/>
        </authorList>
    </citation>
    <scope>NUCLEOTIDE SEQUENCE</scope>
</reference>
<accession>A0AA35Z613</accession>
<gene>
    <name evidence="1" type="ORF">LSALG_LOCUS26001</name>
</gene>
<evidence type="ECO:0000313" key="1">
    <source>
        <dbReference type="EMBL" id="CAI9286589.1"/>
    </source>
</evidence>
<evidence type="ECO:0000313" key="2">
    <source>
        <dbReference type="Proteomes" id="UP001177003"/>
    </source>
</evidence>
<dbReference type="EMBL" id="OX465081">
    <property type="protein sequence ID" value="CAI9286589.1"/>
    <property type="molecule type" value="Genomic_DNA"/>
</dbReference>
<dbReference type="Proteomes" id="UP001177003">
    <property type="component" value="Chromosome 5"/>
</dbReference>
<organism evidence="1 2">
    <name type="scientific">Lactuca saligna</name>
    <name type="common">Willowleaf lettuce</name>
    <dbReference type="NCBI Taxonomy" id="75948"/>
    <lineage>
        <taxon>Eukaryota</taxon>
        <taxon>Viridiplantae</taxon>
        <taxon>Streptophyta</taxon>
        <taxon>Embryophyta</taxon>
        <taxon>Tracheophyta</taxon>
        <taxon>Spermatophyta</taxon>
        <taxon>Magnoliopsida</taxon>
        <taxon>eudicotyledons</taxon>
        <taxon>Gunneridae</taxon>
        <taxon>Pentapetalae</taxon>
        <taxon>asterids</taxon>
        <taxon>campanulids</taxon>
        <taxon>Asterales</taxon>
        <taxon>Asteraceae</taxon>
        <taxon>Cichorioideae</taxon>
        <taxon>Cichorieae</taxon>
        <taxon>Lactucinae</taxon>
        <taxon>Lactuca</taxon>
    </lineage>
</organism>
<name>A0AA35Z613_LACSI</name>
<protein>
    <submittedName>
        <fullName evidence="1">Uncharacterized protein</fullName>
    </submittedName>
</protein>
<sequence>MEKDECYTLMERFKRENCENLHYYLPSIDFPIGLRLISNELDYAKFIAIAYERGVEIPMYVDHFGKTNMYEWLDEEIEEVVDNTKEEVANDIHDDAETCEIGH</sequence>
<proteinExistence type="predicted"/>
<dbReference type="AlphaFoldDB" id="A0AA35Z613"/>
<keyword evidence="2" id="KW-1185">Reference proteome</keyword>